<keyword evidence="3" id="KW-0807">Transducer</keyword>
<sequence>MQNNGPVTRAEYVLPDDEVIITHTDLTSRITYANPAFFASSQFSLEECMGQPQNIVRHPDMPKEAFADLWATIGAGQSWSGIVKNRRKDGGFYWVRANVTPMVEERGRIVGYMSVRTKPTRAEIAQAERVYADIRNGRAHNIQIVRGRIRDMSLVSRLGRLVTHLSLERGSWLVLGTLMTLLSAILITSVRSTGMGITAWLSLAAISLVCANLYYVQRYVARPVRQLQTAASKLLSGDTQTRISSDAVQCIDALAEGFEQLRVKLHGVLKDNHQAATEVHGGVSHVVNASSDISNRTQEHAASLEQTAASIEQITATVERNTEGARQAAGLANESFELTARGRRIVGDMHATMGSILDSSRRIGDIVGLIDGIAFQTNLLALNAAVEAARAGEQGRGFAVVAQEVHSLAQRSATAAKEIKNLISTSSEAVTRGSELAGEAESSMGLVVDSVKRVSQMIQDIEGASREQAAGVEQISQAVTQMDTITQRDAHAAQKLLQTATDLQSQSQYMFTAISAFAMRPAEAPAATH</sequence>
<comment type="similarity">
    <text evidence="2">Belongs to the methyl-accepting chemotaxis (MCP) protein family.</text>
</comment>
<dbReference type="NCBIfam" id="TIGR00229">
    <property type="entry name" value="sensory_box"/>
    <property type="match status" value="1"/>
</dbReference>
<protein>
    <submittedName>
        <fullName evidence="8">Methyl-accepting chemotaxis protein</fullName>
    </submittedName>
</protein>
<dbReference type="Proteomes" id="UP001595904">
    <property type="component" value="Unassembled WGS sequence"/>
</dbReference>
<evidence type="ECO:0000256" key="1">
    <source>
        <dbReference type="ARBA" id="ARBA00022481"/>
    </source>
</evidence>
<evidence type="ECO:0000313" key="9">
    <source>
        <dbReference type="Proteomes" id="UP001595904"/>
    </source>
</evidence>
<dbReference type="InterPro" id="IPR001610">
    <property type="entry name" value="PAC"/>
</dbReference>
<dbReference type="CDD" id="cd00130">
    <property type="entry name" value="PAS"/>
    <property type="match status" value="1"/>
</dbReference>
<evidence type="ECO:0000256" key="3">
    <source>
        <dbReference type="PROSITE-ProRule" id="PRU00284"/>
    </source>
</evidence>
<reference evidence="9" key="1">
    <citation type="journal article" date="2019" name="Int. J. Syst. Evol. Microbiol.">
        <title>The Global Catalogue of Microorganisms (GCM) 10K type strain sequencing project: providing services to taxonomists for standard genome sequencing and annotation.</title>
        <authorList>
            <consortium name="The Broad Institute Genomics Platform"/>
            <consortium name="The Broad Institute Genome Sequencing Center for Infectious Disease"/>
            <person name="Wu L."/>
            <person name="Ma J."/>
        </authorList>
    </citation>
    <scope>NUCLEOTIDE SEQUENCE [LARGE SCALE GENOMIC DNA]</scope>
    <source>
        <strain evidence="9">CGMCC 1.10759</strain>
    </source>
</reference>
<keyword evidence="4" id="KW-0472">Membrane</keyword>
<dbReference type="InterPro" id="IPR003660">
    <property type="entry name" value="HAMP_dom"/>
</dbReference>
<dbReference type="PROSITE" id="PS50113">
    <property type="entry name" value="PAC"/>
    <property type="match status" value="1"/>
</dbReference>
<evidence type="ECO:0000259" key="5">
    <source>
        <dbReference type="PROSITE" id="PS50111"/>
    </source>
</evidence>
<accession>A0ABV8SZ40</accession>
<keyword evidence="4" id="KW-1133">Transmembrane helix</keyword>
<name>A0ABV8SZ40_9GAMM</name>
<keyword evidence="1" id="KW-0488">Methylation</keyword>
<evidence type="ECO:0000259" key="7">
    <source>
        <dbReference type="PROSITE" id="PS50885"/>
    </source>
</evidence>
<evidence type="ECO:0000259" key="6">
    <source>
        <dbReference type="PROSITE" id="PS50113"/>
    </source>
</evidence>
<dbReference type="PROSITE" id="PS50111">
    <property type="entry name" value="CHEMOTAXIS_TRANSDUC_2"/>
    <property type="match status" value="1"/>
</dbReference>
<dbReference type="SMART" id="SM00086">
    <property type="entry name" value="PAC"/>
    <property type="match status" value="1"/>
</dbReference>
<evidence type="ECO:0000313" key="8">
    <source>
        <dbReference type="EMBL" id="MFC4312425.1"/>
    </source>
</evidence>
<dbReference type="CDD" id="cd11386">
    <property type="entry name" value="MCP_signal"/>
    <property type="match status" value="1"/>
</dbReference>
<keyword evidence="9" id="KW-1185">Reference proteome</keyword>
<feature type="domain" description="Methyl-accepting transducer" evidence="5">
    <location>
        <begin position="275"/>
        <end position="504"/>
    </location>
</feature>
<organism evidence="8 9">
    <name type="scientific">Steroidobacter flavus</name>
    <dbReference type="NCBI Taxonomy" id="1842136"/>
    <lineage>
        <taxon>Bacteria</taxon>
        <taxon>Pseudomonadati</taxon>
        <taxon>Pseudomonadota</taxon>
        <taxon>Gammaproteobacteria</taxon>
        <taxon>Steroidobacterales</taxon>
        <taxon>Steroidobacteraceae</taxon>
        <taxon>Steroidobacter</taxon>
    </lineage>
</organism>
<comment type="caution">
    <text evidence="8">The sequence shown here is derived from an EMBL/GenBank/DDBJ whole genome shotgun (WGS) entry which is preliminary data.</text>
</comment>
<evidence type="ECO:0000256" key="2">
    <source>
        <dbReference type="ARBA" id="ARBA00029447"/>
    </source>
</evidence>
<dbReference type="InterPro" id="IPR035965">
    <property type="entry name" value="PAS-like_dom_sf"/>
</dbReference>
<dbReference type="InterPro" id="IPR000014">
    <property type="entry name" value="PAS"/>
</dbReference>
<dbReference type="Pfam" id="PF00989">
    <property type="entry name" value="PAS"/>
    <property type="match status" value="1"/>
</dbReference>
<gene>
    <name evidence="8" type="ORF">ACFPN2_25305</name>
</gene>
<dbReference type="Gene3D" id="1.10.287.950">
    <property type="entry name" value="Methyl-accepting chemotaxis protein"/>
    <property type="match status" value="1"/>
</dbReference>
<dbReference type="PANTHER" id="PTHR43531:SF14">
    <property type="entry name" value="METHYL-ACCEPTING CHEMOTAXIS PROTEIN I-RELATED"/>
    <property type="match status" value="1"/>
</dbReference>
<dbReference type="Pfam" id="PF00015">
    <property type="entry name" value="MCPsignal"/>
    <property type="match status" value="1"/>
</dbReference>
<dbReference type="EMBL" id="JBHSDU010000014">
    <property type="protein sequence ID" value="MFC4312425.1"/>
    <property type="molecule type" value="Genomic_DNA"/>
</dbReference>
<proteinExistence type="inferred from homology"/>
<feature type="domain" description="PAC" evidence="6">
    <location>
        <begin position="77"/>
        <end position="131"/>
    </location>
</feature>
<dbReference type="PANTHER" id="PTHR43531">
    <property type="entry name" value="PROTEIN ICFG"/>
    <property type="match status" value="1"/>
</dbReference>
<dbReference type="InterPro" id="IPR004089">
    <property type="entry name" value="MCPsignal_dom"/>
</dbReference>
<evidence type="ECO:0000256" key="4">
    <source>
        <dbReference type="SAM" id="Phobius"/>
    </source>
</evidence>
<dbReference type="SMART" id="SM00283">
    <property type="entry name" value="MA"/>
    <property type="match status" value="1"/>
</dbReference>
<dbReference type="PROSITE" id="PS50885">
    <property type="entry name" value="HAMP"/>
    <property type="match status" value="1"/>
</dbReference>
<dbReference type="SUPFAM" id="SSF55785">
    <property type="entry name" value="PYP-like sensor domain (PAS domain)"/>
    <property type="match status" value="1"/>
</dbReference>
<dbReference type="InterPro" id="IPR051310">
    <property type="entry name" value="MCP_chemotaxis"/>
</dbReference>
<dbReference type="SMART" id="SM00304">
    <property type="entry name" value="HAMP"/>
    <property type="match status" value="1"/>
</dbReference>
<feature type="transmembrane region" description="Helical" evidence="4">
    <location>
        <begin position="197"/>
        <end position="216"/>
    </location>
</feature>
<dbReference type="InterPro" id="IPR013767">
    <property type="entry name" value="PAS_fold"/>
</dbReference>
<dbReference type="Gene3D" id="3.30.450.20">
    <property type="entry name" value="PAS domain"/>
    <property type="match status" value="1"/>
</dbReference>
<dbReference type="InterPro" id="IPR000700">
    <property type="entry name" value="PAS-assoc_C"/>
</dbReference>
<feature type="domain" description="HAMP" evidence="7">
    <location>
        <begin position="218"/>
        <end position="270"/>
    </location>
</feature>
<feature type="transmembrane region" description="Helical" evidence="4">
    <location>
        <begin position="170"/>
        <end position="191"/>
    </location>
</feature>
<dbReference type="SUPFAM" id="SSF58104">
    <property type="entry name" value="Methyl-accepting chemotaxis protein (MCP) signaling domain"/>
    <property type="match status" value="1"/>
</dbReference>
<dbReference type="RefSeq" id="WP_380601800.1">
    <property type="nucleotide sequence ID" value="NZ_JBHSDU010000014.1"/>
</dbReference>
<keyword evidence="4" id="KW-0812">Transmembrane</keyword>